<feature type="region of interest" description="Disordered" evidence="2">
    <location>
        <begin position="1"/>
        <end position="65"/>
    </location>
</feature>
<accession>A0A482XB07</accession>
<protein>
    <submittedName>
        <fullName evidence="4">Uncharacterized protein</fullName>
    </submittedName>
</protein>
<feature type="compositionally biased region" description="Acidic residues" evidence="2">
    <location>
        <begin position="22"/>
        <end position="54"/>
    </location>
</feature>
<comment type="caution">
    <text evidence="4">The sequence shown here is derived from an EMBL/GenBank/DDBJ whole genome shotgun (WGS) entry which is preliminary data.</text>
</comment>
<evidence type="ECO:0000313" key="5">
    <source>
        <dbReference type="Proteomes" id="UP000291343"/>
    </source>
</evidence>
<dbReference type="OrthoDB" id="75801at2759"/>
<feature type="coiled-coil region" evidence="1">
    <location>
        <begin position="332"/>
        <end position="384"/>
    </location>
</feature>
<organism evidence="4 5">
    <name type="scientific">Laodelphax striatellus</name>
    <name type="common">Small brown planthopper</name>
    <name type="synonym">Delphax striatella</name>
    <dbReference type="NCBI Taxonomy" id="195883"/>
    <lineage>
        <taxon>Eukaryota</taxon>
        <taxon>Metazoa</taxon>
        <taxon>Ecdysozoa</taxon>
        <taxon>Arthropoda</taxon>
        <taxon>Hexapoda</taxon>
        <taxon>Insecta</taxon>
        <taxon>Pterygota</taxon>
        <taxon>Neoptera</taxon>
        <taxon>Paraneoptera</taxon>
        <taxon>Hemiptera</taxon>
        <taxon>Auchenorrhyncha</taxon>
        <taxon>Fulgoroidea</taxon>
        <taxon>Delphacidae</taxon>
        <taxon>Criomorphinae</taxon>
        <taxon>Laodelphax</taxon>
    </lineage>
</organism>
<keyword evidence="3" id="KW-1133">Transmembrane helix</keyword>
<keyword evidence="3" id="KW-0812">Transmembrane</keyword>
<dbReference type="AlphaFoldDB" id="A0A482XB07"/>
<feature type="transmembrane region" description="Helical" evidence="3">
    <location>
        <begin position="673"/>
        <end position="699"/>
    </location>
</feature>
<feature type="coiled-coil region" evidence="1">
    <location>
        <begin position="91"/>
        <end position="296"/>
    </location>
</feature>
<dbReference type="InParanoid" id="A0A482XB07"/>
<evidence type="ECO:0000313" key="4">
    <source>
        <dbReference type="EMBL" id="RZF42873.1"/>
    </source>
</evidence>
<gene>
    <name evidence="4" type="ORF">LSTR_LSTR003697</name>
</gene>
<dbReference type="EMBL" id="QKKF02013937">
    <property type="protein sequence ID" value="RZF42873.1"/>
    <property type="molecule type" value="Genomic_DNA"/>
</dbReference>
<evidence type="ECO:0000256" key="3">
    <source>
        <dbReference type="SAM" id="Phobius"/>
    </source>
</evidence>
<feature type="coiled-coil region" evidence="1">
    <location>
        <begin position="418"/>
        <end position="465"/>
    </location>
</feature>
<keyword evidence="1" id="KW-0175">Coiled coil</keyword>
<keyword evidence="3" id="KW-0472">Membrane</keyword>
<evidence type="ECO:0000256" key="2">
    <source>
        <dbReference type="SAM" id="MobiDB-lite"/>
    </source>
</evidence>
<proteinExistence type="predicted"/>
<keyword evidence="5" id="KW-1185">Reference proteome</keyword>
<dbReference type="STRING" id="195883.A0A482XB07"/>
<dbReference type="Proteomes" id="UP000291343">
    <property type="component" value="Unassembled WGS sequence"/>
</dbReference>
<name>A0A482XB07_LAOST</name>
<evidence type="ECO:0000256" key="1">
    <source>
        <dbReference type="SAM" id="Coils"/>
    </source>
</evidence>
<sequence length="700" mass="82644">MWRKRAGWRITGGGDTDTVPTIEEEEEVEEEEQVQEEEESDSDEDEEEEEEEENGVARDPGAVAKEIVVEMQRNGRKDMDASSISNFLGYWEHLVNAEKRAEKQMAELKTELEDSEKEMFRMRIQVQDLQRESIAKTGGMERLQAELSAAYKESEFVRRKLKRLEEELANFKQKNSDLTEELSKKAEIENENDYWKVMELENEAKELTRRVKELEALLSTTRAERDDLKKRVDELLTESEEERKLAQEALDEAMAEKIAMQEKYEREFEKLRSANIDREQKMLDDFEWKLREVEQACKKRLDDKEQTSKQQVREVEGKLTVAEGKLAQLPHLKQCEQELNHLRERSIETQRSLRTATRQLEQLQDSDKQQHEEIQQLKQLLEKEKSHLTTVQSIHYRELAEKDRKLQFKLDQQKTEINSEWEDKMRRETQRIKTESDRHHRTEKLQALDEAKSQHQQKLKELESSWEKKHIACVKEGESSFSVKNVYSLFMFMVRKKVREEADRRIQQCELNAQHQVGASRTTIELVKEQMQRESQQQLQQLSEHHRRQLEEQWEQLVQERDDAIAMIEQKHRSSMEKLRNELDSIYKGKNSRETELMDTLSHMRQELSGKTTQIGSLETNVEELQGNLEVLNCEVNNKAQQISKVMKEGEEVLSSSESSPMRTTMTVLLLPFLTWLVFNSYPFTLFSFLLALALLLIIC</sequence>
<reference evidence="4 5" key="1">
    <citation type="journal article" date="2017" name="Gigascience">
        <title>Genome sequence of the small brown planthopper, Laodelphax striatellus.</title>
        <authorList>
            <person name="Zhu J."/>
            <person name="Jiang F."/>
            <person name="Wang X."/>
            <person name="Yang P."/>
            <person name="Bao Y."/>
            <person name="Zhao W."/>
            <person name="Wang W."/>
            <person name="Lu H."/>
            <person name="Wang Q."/>
            <person name="Cui N."/>
            <person name="Li J."/>
            <person name="Chen X."/>
            <person name="Luo L."/>
            <person name="Yu J."/>
            <person name="Kang L."/>
            <person name="Cui F."/>
        </authorList>
    </citation>
    <scope>NUCLEOTIDE SEQUENCE [LARGE SCALE GENOMIC DNA]</scope>
    <source>
        <strain evidence="4">Lst14</strain>
    </source>
</reference>
<dbReference type="SMR" id="A0A482XB07"/>
<feature type="coiled-coil region" evidence="1">
    <location>
        <begin position="615"/>
        <end position="649"/>
    </location>
</feature>
<feature type="coiled-coil region" evidence="1">
    <location>
        <begin position="528"/>
        <end position="567"/>
    </location>
</feature>